<gene>
    <name evidence="2" type="ORF">A3L10_08365</name>
</gene>
<reference evidence="2 3" key="1">
    <citation type="submission" date="2016-04" db="EMBL/GenBank/DDBJ databases">
        <title>Complete genome sequence of Thermococcus radiotolerans type strain EJ2.</title>
        <authorList>
            <person name="Oger P.M."/>
        </authorList>
    </citation>
    <scope>NUCLEOTIDE SEQUENCE [LARGE SCALE GENOMIC DNA]</scope>
    <source>
        <strain evidence="2 3">EJ2</strain>
    </source>
</reference>
<feature type="transmembrane region" description="Helical" evidence="1">
    <location>
        <begin position="104"/>
        <end position="124"/>
    </location>
</feature>
<accession>A0A2Z2NBG0</accession>
<keyword evidence="1" id="KW-0472">Membrane</keyword>
<evidence type="ECO:0000256" key="1">
    <source>
        <dbReference type="SAM" id="Phobius"/>
    </source>
</evidence>
<keyword evidence="1" id="KW-0812">Transmembrane</keyword>
<name>A0A2Z2NBG0_9EURY</name>
<dbReference type="EMBL" id="CP015106">
    <property type="protein sequence ID" value="ASJ15139.1"/>
    <property type="molecule type" value="Genomic_DNA"/>
</dbReference>
<feature type="transmembrane region" description="Helical" evidence="1">
    <location>
        <begin position="35"/>
        <end position="55"/>
    </location>
</feature>
<dbReference type="KEGG" id="trl:A3L10_08365"/>
<evidence type="ECO:0000313" key="2">
    <source>
        <dbReference type="EMBL" id="ASJ15139.1"/>
    </source>
</evidence>
<organism evidence="2 3">
    <name type="scientific">Thermococcus radiotolerans</name>
    <dbReference type="NCBI Taxonomy" id="187880"/>
    <lineage>
        <taxon>Archaea</taxon>
        <taxon>Methanobacteriati</taxon>
        <taxon>Methanobacteriota</taxon>
        <taxon>Thermococci</taxon>
        <taxon>Thermococcales</taxon>
        <taxon>Thermococcaceae</taxon>
        <taxon>Thermococcus</taxon>
    </lineage>
</organism>
<dbReference type="Proteomes" id="UP000250085">
    <property type="component" value="Chromosome"/>
</dbReference>
<dbReference type="OrthoDB" id="99293at2157"/>
<feature type="transmembrane region" description="Helical" evidence="1">
    <location>
        <begin position="12"/>
        <end position="29"/>
    </location>
</feature>
<keyword evidence="3" id="KW-1185">Reference proteome</keyword>
<evidence type="ECO:0000313" key="3">
    <source>
        <dbReference type="Proteomes" id="UP000250085"/>
    </source>
</evidence>
<dbReference type="AlphaFoldDB" id="A0A2Z2NBG0"/>
<feature type="transmembrane region" description="Helical" evidence="1">
    <location>
        <begin position="144"/>
        <end position="162"/>
    </location>
</feature>
<sequence>MEFKPEKLIRPRPFLILAELFLLLAAFAATESYNASIACLGASTVLYYVGMTELVRGRLGRWAVKRFTVAYLLRALSWVLMLASAAYTYSAAIENIFPFGPQEFVITSVVALVGAGINYLAVGIRNSVLWKIEGLKMSLWMSRLNSIVLFLMAAVPFLPALAKAGEVTWLLAVLAAPILGSFTVLAILGKLFYLRFLLTFEETETSSQGFKREGGLPKWEGD</sequence>
<dbReference type="RefSeq" id="WP_088867183.1">
    <property type="nucleotide sequence ID" value="NZ_CP015106.1"/>
</dbReference>
<feature type="transmembrane region" description="Helical" evidence="1">
    <location>
        <begin position="168"/>
        <end position="188"/>
    </location>
</feature>
<feature type="transmembrane region" description="Helical" evidence="1">
    <location>
        <begin position="67"/>
        <end position="92"/>
    </location>
</feature>
<protein>
    <submittedName>
        <fullName evidence="2">Uncharacterized protein</fullName>
    </submittedName>
</protein>
<proteinExistence type="predicted"/>
<keyword evidence="1" id="KW-1133">Transmembrane helix</keyword>
<dbReference type="GeneID" id="33328856"/>